<reference evidence="1 2" key="1">
    <citation type="journal article" date="2014" name="Int. J. Syst. Evol. Microbiol.">
        <title>Complete genome sequence of Corynebacterium casei LMG S-19264T (=DSM 44701T), isolated from a smear-ripened cheese.</title>
        <authorList>
            <consortium name="US DOE Joint Genome Institute (JGI-PGF)"/>
            <person name="Walter F."/>
            <person name="Albersmeier A."/>
            <person name="Kalinowski J."/>
            <person name="Ruckert C."/>
        </authorList>
    </citation>
    <scope>NUCLEOTIDE SEQUENCE [LARGE SCALE GENOMIC DNA]</scope>
    <source>
        <strain evidence="1 2">CGMCC 1.15896</strain>
    </source>
</reference>
<evidence type="ECO:0000313" key="1">
    <source>
        <dbReference type="EMBL" id="GGA57898.1"/>
    </source>
</evidence>
<dbReference type="PANTHER" id="PTHR30528">
    <property type="entry name" value="CYTOPLASMIC PROTEIN"/>
    <property type="match status" value="1"/>
</dbReference>
<dbReference type="PANTHER" id="PTHR30528:SF0">
    <property type="entry name" value="CYTOPLASMIC PROTEIN"/>
    <property type="match status" value="1"/>
</dbReference>
<dbReference type="RefSeq" id="WP_127073724.1">
    <property type="nucleotide sequence ID" value="NZ_BMKB01000005.1"/>
</dbReference>
<dbReference type="OrthoDB" id="9787207at2"/>
<keyword evidence="2" id="KW-1185">Reference proteome</keyword>
<dbReference type="AlphaFoldDB" id="A0A916W1A6"/>
<dbReference type="InterPro" id="IPR009351">
    <property type="entry name" value="AlkZ-like"/>
</dbReference>
<protein>
    <recommendedName>
        <fullName evidence="3">Winged helix-turn-helix domain-containing protein</fullName>
    </recommendedName>
</protein>
<evidence type="ECO:0000313" key="2">
    <source>
        <dbReference type="Proteomes" id="UP000596977"/>
    </source>
</evidence>
<proteinExistence type="predicted"/>
<comment type="caution">
    <text evidence="1">The sequence shown here is derived from an EMBL/GenBank/DDBJ whole genome shotgun (WGS) entry which is preliminary data.</text>
</comment>
<dbReference type="Pfam" id="PF06224">
    <property type="entry name" value="AlkZ-like"/>
    <property type="match status" value="1"/>
</dbReference>
<sequence length="386" mass="44102">MQATIAQLRRLVLGRQGLASKKLFGTGLTGTRNAIEHLGYVQIDTLAVVARAHHHVLWNRVPGYETAHLNALTRKRQIFEYWFHAASYLPMRDYRFALPRMNAIRRGEHRYLADTDTRLMDEIMARVRAEGPLRIRDIETGTKSQNGSWWNWGPGRRALDKLFMQGDLMISERNGMEKVYDLAERCLPEGVDLSEPTLNEYAQFLFDTTRRAHGVFTLKQLLHLKTGKPIREAMRQIVDAHVAAGVIEPLDCLDGVTAYVDVEALESVSRVPRRAQILSPFDNAVIHRDRLSALFDFEYRLECYVPAPKRVFGYFCLPILYGGDFVGRADCKAHRAEGRFEVLSLHFEAGVKDIEKFLPALRDELQSFAAFNGCERLDLSRIAEQP</sequence>
<organism evidence="1 2">
    <name type="scientific">Pelagibacterium lentulum</name>
    <dbReference type="NCBI Taxonomy" id="2029865"/>
    <lineage>
        <taxon>Bacteria</taxon>
        <taxon>Pseudomonadati</taxon>
        <taxon>Pseudomonadota</taxon>
        <taxon>Alphaproteobacteria</taxon>
        <taxon>Hyphomicrobiales</taxon>
        <taxon>Devosiaceae</taxon>
        <taxon>Pelagibacterium</taxon>
    </lineage>
</organism>
<evidence type="ECO:0008006" key="3">
    <source>
        <dbReference type="Google" id="ProtNLM"/>
    </source>
</evidence>
<dbReference type="Proteomes" id="UP000596977">
    <property type="component" value="Unassembled WGS sequence"/>
</dbReference>
<dbReference type="EMBL" id="BMKB01000005">
    <property type="protein sequence ID" value="GGA57898.1"/>
    <property type="molecule type" value="Genomic_DNA"/>
</dbReference>
<accession>A0A916W1A6</accession>
<gene>
    <name evidence="1" type="ORF">GCM10011499_30160</name>
</gene>
<name>A0A916W1A6_9HYPH</name>